<dbReference type="Pfam" id="PF13336">
    <property type="entry name" value="AcetylCoA_hyd_C"/>
    <property type="match status" value="1"/>
</dbReference>
<dbReference type="STRING" id="1527.SAMN04489757_15523"/>
<dbReference type="InterPro" id="IPR037171">
    <property type="entry name" value="NagB/RpiA_transferase-like"/>
</dbReference>
<dbReference type="SUPFAM" id="SSF100950">
    <property type="entry name" value="NagB/RpiA/CoA transferase-like"/>
    <property type="match status" value="2"/>
</dbReference>
<comment type="similarity">
    <text evidence="1">Belongs to the acetyl-CoA hydrolase/transferase family.</text>
</comment>
<dbReference type="EMBL" id="FOWD01000055">
    <property type="protein sequence ID" value="SFO64889.1"/>
    <property type="molecule type" value="Genomic_DNA"/>
</dbReference>
<dbReference type="InterPro" id="IPR038460">
    <property type="entry name" value="AcetylCoA_hyd_C_sf"/>
</dbReference>
<dbReference type="GO" id="GO:0008775">
    <property type="term" value="F:acetate CoA-transferase activity"/>
    <property type="evidence" value="ECO:0007669"/>
    <property type="project" value="InterPro"/>
</dbReference>
<dbReference type="InterPro" id="IPR046433">
    <property type="entry name" value="ActCoA_hydro"/>
</dbReference>
<dbReference type="InterPro" id="IPR003702">
    <property type="entry name" value="ActCoA_hydro_N"/>
</dbReference>
<feature type="domain" description="Acetyl-CoA hydrolase/transferase C-terminal" evidence="4">
    <location>
        <begin position="286"/>
        <end position="447"/>
    </location>
</feature>
<dbReference type="Gene3D" id="3.30.750.70">
    <property type="entry name" value="4-hydroxybutyrate coenzyme like domains"/>
    <property type="match status" value="1"/>
</dbReference>
<dbReference type="AlphaFoldDB" id="A0A1I5IWV0"/>
<protein>
    <submittedName>
        <fullName evidence="5">Acyl-CoA hydrolase</fullName>
    </submittedName>
</protein>
<gene>
    <name evidence="5" type="ORF">SAMN04489757_15523</name>
</gene>
<dbReference type="Gene3D" id="3.40.1080.20">
    <property type="entry name" value="Acetyl-CoA hydrolase/transferase C-terminal domain"/>
    <property type="match status" value="1"/>
</dbReference>
<dbReference type="Pfam" id="PF02550">
    <property type="entry name" value="AcetylCoA_hydro"/>
    <property type="match status" value="1"/>
</dbReference>
<reference evidence="5 6" key="1">
    <citation type="submission" date="2016-10" db="EMBL/GenBank/DDBJ databases">
        <authorList>
            <person name="de Groot N.N."/>
        </authorList>
    </citation>
    <scope>NUCLEOTIDE SEQUENCE [LARGE SCALE GENOMIC DNA]</scope>
    <source>
        <strain evidence="5 6">DSM 1283</strain>
    </source>
</reference>
<dbReference type="InterPro" id="IPR026888">
    <property type="entry name" value="AcetylCoA_hyd_C"/>
</dbReference>
<dbReference type="Proteomes" id="UP000198806">
    <property type="component" value="Unassembled WGS sequence"/>
</dbReference>
<evidence type="ECO:0000256" key="1">
    <source>
        <dbReference type="ARBA" id="ARBA00009632"/>
    </source>
</evidence>
<feature type="domain" description="Acetyl-CoA hydrolase/transferase N-terminal" evidence="3">
    <location>
        <begin position="21"/>
        <end position="201"/>
    </location>
</feature>
<keyword evidence="6" id="KW-1185">Reference proteome</keyword>
<organism evidence="5 6">
    <name type="scientific">Anaerocolumna aminovalerica</name>
    <dbReference type="NCBI Taxonomy" id="1527"/>
    <lineage>
        <taxon>Bacteria</taxon>
        <taxon>Bacillati</taxon>
        <taxon>Bacillota</taxon>
        <taxon>Clostridia</taxon>
        <taxon>Lachnospirales</taxon>
        <taxon>Lachnospiraceae</taxon>
        <taxon>Anaerocolumna</taxon>
    </lineage>
</organism>
<sequence length="456" mass="50414">MTMIIASQHKMRNEEKGKVMDYKNKVISLTEALNLVKSNDIIVTGLGAAEAQLFMDNIHTVADRVKNVTITNCLSMCSGKFLNEEYKESFNIDGWFFSPLMRKAFKNGNIAFIPNHLHLAGKKRLAHVKPNIYVGSATLPDKHGFISLSCSNTYERRMIDEADIVILEINPNYPRTFGDVEIHYSEIDYLIEADYPVPTLPDVDSSEKDFVIGKYIADMINDGDCIQLGIGGIPNAVAASLKDKKDLGIHTEMMTSGMVDLVNLGVINGSKKTLHKGKIVCTFALGNQKLYDFMHDNPSVLVMDGHYVNDPDTIAKVDNMVSINTTIEVDLTGQCCSESIGPVQWSGTGGQADTAIGAQKAKNGRSFIALYSTAMVRNPKTGEKEEISKIVPMLKQGAIVSLSRNDVDFVVTEYGIAALRGTNTRERVERLIAIAHPKFRDELRKQALEVGLIYEK</sequence>
<evidence type="ECO:0000256" key="2">
    <source>
        <dbReference type="ARBA" id="ARBA00022679"/>
    </source>
</evidence>
<dbReference type="GO" id="GO:0016787">
    <property type="term" value="F:hydrolase activity"/>
    <property type="evidence" value="ECO:0007669"/>
    <property type="project" value="UniProtKB-KW"/>
</dbReference>
<evidence type="ECO:0000313" key="5">
    <source>
        <dbReference type="EMBL" id="SFO64889.1"/>
    </source>
</evidence>
<name>A0A1I5IWV0_9FIRM</name>
<evidence type="ECO:0000259" key="4">
    <source>
        <dbReference type="Pfam" id="PF13336"/>
    </source>
</evidence>
<keyword evidence="5" id="KW-0378">Hydrolase</keyword>
<proteinExistence type="inferred from homology"/>
<evidence type="ECO:0000259" key="3">
    <source>
        <dbReference type="Pfam" id="PF02550"/>
    </source>
</evidence>
<dbReference type="Gene3D" id="3.40.1080.10">
    <property type="entry name" value="Glutaconate Coenzyme A-transferase"/>
    <property type="match status" value="1"/>
</dbReference>
<dbReference type="GO" id="GO:0006083">
    <property type="term" value="P:acetate metabolic process"/>
    <property type="evidence" value="ECO:0007669"/>
    <property type="project" value="InterPro"/>
</dbReference>
<accession>A0A1I5IWV0</accession>
<dbReference type="PANTHER" id="PTHR21432:SF20">
    <property type="entry name" value="ACETYL-COA HYDROLASE"/>
    <property type="match status" value="1"/>
</dbReference>
<dbReference type="PANTHER" id="PTHR21432">
    <property type="entry name" value="ACETYL-COA HYDROLASE-RELATED"/>
    <property type="match status" value="1"/>
</dbReference>
<keyword evidence="2" id="KW-0808">Transferase</keyword>
<evidence type="ECO:0000313" key="6">
    <source>
        <dbReference type="Proteomes" id="UP000198806"/>
    </source>
</evidence>